<comment type="similarity">
    <text evidence="2">Belongs to the thymosin beta family.</text>
</comment>
<evidence type="ECO:0000256" key="3">
    <source>
        <dbReference type="ARBA" id="ARBA00022490"/>
    </source>
</evidence>
<dbReference type="Gene3D" id="1.20.5.520">
    <property type="entry name" value="Single helix bin"/>
    <property type="match status" value="2"/>
</dbReference>
<evidence type="ECO:0000256" key="4">
    <source>
        <dbReference type="ARBA" id="ARBA00023212"/>
    </source>
</evidence>
<evidence type="ECO:0000256" key="2">
    <source>
        <dbReference type="ARBA" id="ARBA00009511"/>
    </source>
</evidence>
<dbReference type="SMART" id="SM00152">
    <property type="entry name" value="THY"/>
    <property type="match status" value="2"/>
</dbReference>
<comment type="subcellular location">
    <subcellularLocation>
        <location evidence="1">Cytoplasm</location>
        <location evidence="1">Cytoskeleton</location>
    </subcellularLocation>
</comment>
<name>A0A8J5JKT7_HOMAM</name>
<organism evidence="5 6">
    <name type="scientific">Homarus americanus</name>
    <name type="common">American lobster</name>
    <dbReference type="NCBI Taxonomy" id="6706"/>
    <lineage>
        <taxon>Eukaryota</taxon>
        <taxon>Metazoa</taxon>
        <taxon>Ecdysozoa</taxon>
        <taxon>Arthropoda</taxon>
        <taxon>Crustacea</taxon>
        <taxon>Multicrustacea</taxon>
        <taxon>Malacostraca</taxon>
        <taxon>Eumalacostraca</taxon>
        <taxon>Eucarida</taxon>
        <taxon>Decapoda</taxon>
        <taxon>Pleocyemata</taxon>
        <taxon>Astacidea</taxon>
        <taxon>Nephropoidea</taxon>
        <taxon>Nephropidae</taxon>
        <taxon>Homarus</taxon>
    </lineage>
</organism>
<dbReference type="GO" id="GO:0003785">
    <property type="term" value="F:actin monomer binding"/>
    <property type="evidence" value="ECO:0007669"/>
    <property type="project" value="InterPro"/>
</dbReference>
<dbReference type="PANTHER" id="PTHR20940">
    <property type="entry name" value="TETRA THYMOSIN"/>
    <property type="match status" value="1"/>
</dbReference>
<dbReference type="Proteomes" id="UP000747542">
    <property type="component" value="Unassembled WGS sequence"/>
</dbReference>
<gene>
    <name evidence="5" type="primary">Tth1-L1</name>
    <name evidence="5" type="ORF">Hamer_G012662</name>
</gene>
<dbReference type="InterPro" id="IPR001152">
    <property type="entry name" value="Beta-thymosin"/>
</dbReference>
<dbReference type="GO" id="GO:0005856">
    <property type="term" value="C:cytoskeleton"/>
    <property type="evidence" value="ECO:0007669"/>
    <property type="project" value="UniProtKB-SubCell"/>
</dbReference>
<accession>A0A8J5JKT7</accession>
<comment type="caution">
    <text evidence="5">The sequence shown here is derived from an EMBL/GenBank/DDBJ whole genome shotgun (WGS) entry which is preliminary data.</text>
</comment>
<keyword evidence="3" id="KW-0963">Cytoplasm</keyword>
<dbReference type="InterPro" id="IPR038386">
    <property type="entry name" value="Beta-thymosin_sf"/>
</dbReference>
<keyword evidence="4" id="KW-0206">Cytoskeleton</keyword>
<dbReference type="PANTHER" id="PTHR20940:SF1">
    <property type="entry name" value="CIBOULOT, ISOFORM A"/>
    <property type="match status" value="1"/>
</dbReference>
<evidence type="ECO:0000313" key="6">
    <source>
        <dbReference type="Proteomes" id="UP000747542"/>
    </source>
</evidence>
<evidence type="ECO:0000256" key="1">
    <source>
        <dbReference type="ARBA" id="ARBA00004245"/>
    </source>
</evidence>
<protein>
    <submittedName>
        <fullName evidence="5">Thymosin beta-like 1</fullName>
    </submittedName>
</protein>
<dbReference type="GO" id="GO:0007015">
    <property type="term" value="P:actin filament organization"/>
    <property type="evidence" value="ECO:0007669"/>
    <property type="project" value="InterPro"/>
</dbReference>
<keyword evidence="6" id="KW-1185">Reference proteome</keyword>
<dbReference type="AlphaFoldDB" id="A0A8J5JKT7"/>
<evidence type="ECO:0000313" key="5">
    <source>
        <dbReference type="EMBL" id="KAG7160122.1"/>
    </source>
</evidence>
<dbReference type="GO" id="GO:0005829">
    <property type="term" value="C:cytosol"/>
    <property type="evidence" value="ECO:0007669"/>
    <property type="project" value="TreeGrafter"/>
</dbReference>
<dbReference type="Pfam" id="PF01290">
    <property type="entry name" value="Thymosin"/>
    <property type="match status" value="1"/>
</dbReference>
<dbReference type="EMBL" id="JAHLQT010031643">
    <property type="protein sequence ID" value="KAG7160122.1"/>
    <property type="molecule type" value="Genomic_DNA"/>
</dbReference>
<reference evidence="5" key="1">
    <citation type="journal article" date="2021" name="Sci. Adv.">
        <title>The American lobster genome reveals insights on longevity, neural, and immune adaptations.</title>
        <authorList>
            <person name="Polinski J.M."/>
            <person name="Zimin A.V."/>
            <person name="Clark K.F."/>
            <person name="Kohn A.B."/>
            <person name="Sadowski N."/>
            <person name="Timp W."/>
            <person name="Ptitsyn A."/>
            <person name="Khanna P."/>
            <person name="Romanova D.Y."/>
            <person name="Williams P."/>
            <person name="Greenwood S.J."/>
            <person name="Moroz L.L."/>
            <person name="Walt D.R."/>
            <person name="Bodnar A.G."/>
        </authorList>
    </citation>
    <scope>NUCLEOTIDE SEQUENCE</scope>
    <source>
        <strain evidence="5">GMGI-L3</strain>
    </source>
</reference>
<proteinExistence type="inferred from homology"/>
<sequence>MSTETHLKDLPKVDTALKGQLEAFTPDKLKKIDTEEKVTLPTKDDVEQEKQHLELVDNIKQFRSDKLKRTSTSEKIVLPTPEGMVSTEARLSIIKLVSTRHALHPMILLLHTG</sequence>